<dbReference type="AlphaFoldDB" id="A0A414JJG0"/>
<feature type="transmembrane region" description="Helical" evidence="1">
    <location>
        <begin position="12"/>
        <end position="34"/>
    </location>
</feature>
<evidence type="ECO:0000313" key="3">
    <source>
        <dbReference type="Proteomes" id="UP000284640"/>
    </source>
</evidence>
<evidence type="ECO:0008006" key="4">
    <source>
        <dbReference type="Google" id="ProtNLM"/>
    </source>
</evidence>
<keyword evidence="1" id="KW-1133">Transmembrane helix</keyword>
<accession>A0A414JJG0</accession>
<organism evidence="2 3">
    <name type="scientific">Bacteroides uniformis</name>
    <dbReference type="NCBI Taxonomy" id="820"/>
    <lineage>
        <taxon>Bacteria</taxon>
        <taxon>Pseudomonadati</taxon>
        <taxon>Bacteroidota</taxon>
        <taxon>Bacteroidia</taxon>
        <taxon>Bacteroidales</taxon>
        <taxon>Bacteroidaceae</taxon>
        <taxon>Bacteroides</taxon>
    </lineage>
</organism>
<sequence>MKIYENKILRILGFIFIWIYVFGVGICFAGRWYAIGIPGVALLLVWLNHNLIGAAIRRYRARQAIKQIKKHGTRLSVDL</sequence>
<evidence type="ECO:0000256" key="1">
    <source>
        <dbReference type="SAM" id="Phobius"/>
    </source>
</evidence>
<evidence type="ECO:0000313" key="2">
    <source>
        <dbReference type="EMBL" id="RHE53892.1"/>
    </source>
</evidence>
<reference evidence="2 3" key="1">
    <citation type="submission" date="2018-08" db="EMBL/GenBank/DDBJ databases">
        <title>A genome reference for cultivated species of the human gut microbiota.</title>
        <authorList>
            <person name="Zou Y."/>
            <person name="Xue W."/>
            <person name="Luo G."/>
        </authorList>
    </citation>
    <scope>NUCLEOTIDE SEQUENCE [LARGE SCALE GENOMIC DNA]</scope>
    <source>
        <strain evidence="2 3">AM27-46</strain>
    </source>
</reference>
<comment type="caution">
    <text evidence="2">The sequence shown here is derived from an EMBL/GenBank/DDBJ whole genome shotgun (WGS) entry which is preliminary data.</text>
</comment>
<feature type="transmembrane region" description="Helical" evidence="1">
    <location>
        <begin position="40"/>
        <end position="59"/>
    </location>
</feature>
<dbReference type="Proteomes" id="UP000284640">
    <property type="component" value="Unassembled WGS sequence"/>
</dbReference>
<protein>
    <recommendedName>
        <fullName evidence="4">Transmembrane protein</fullName>
    </recommendedName>
</protein>
<keyword evidence="1" id="KW-0812">Transmembrane</keyword>
<dbReference type="EMBL" id="QSKL01000064">
    <property type="protein sequence ID" value="RHE53892.1"/>
    <property type="molecule type" value="Genomic_DNA"/>
</dbReference>
<gene>
    <name evidence="2" type="ORF">DW729_20180</name>
</gene>
<proteinExistence type="predicted"/>
<name>A0A414JJG0_BACUN</name>
<keyword evidence="1" id="KW-0472">Membrane</keyword>
<feature type="non-terminal residue" evidence="2">
    <location>
        <position position="79"/>
    </location>
</feature>